<evidence type="ECO:0000256" key="5">
    <source>
        <dbReference type="ARBA" id="ARBA00022840"/>
    </source>
</evidence>
<dbReference type="Pfam" id="PF05970">
    <property type="entry name" value="PIF1"/>
    <property type="match status" value="1"/>
</dbReference>
<evidence type="ECO:0000256" key="10">
    <source>
        <dbReference type="ARBA" id="ARBA00023235"/>
    </source>
</evidence>
<dbReference type="GO" id="GO:0004386">
    <property type="term" value="F:helicase activity"/>
    <property type="evidence" value="ECO:0007669"/>
    <property type="project" value="UniProtKB-KW"/>
</dbReference>
<organism evidence="15 16">
    <name type="scientific">[Candida] anglica</name>
    <dbReference type="NCBI Taxonomy" id="148631"/>
    <lineage>
        <taxon>Eukaryota</taxon>
        <taxon>Fungi</taxon>
        <taxon>Dikarya</taxon>
        <taxon>Ascomycota</taxon>
        <taxon>Saccharomycotina</taxon>
        <taxon>Pichiomycetes</taxon>
        <taxon>Debaryomycetaceae</taxon>
        <taxon>Kurtzmaniella</taxon>
    </lineage>
</organism>
<evidence type="ECO:0000256" key="1">
    <source>
        <dbReference type="ARBA" id="ARBA00022741"/>
    </source>
</evidence>
<evidence type="ECO:0000259" key="14">
    <source>
        <dbReference type="SMART" id="SM00382"/>
    </source>
</evidence>
<dbReference type="InterPro" id="IPR051055">
    <property type="entry name" value="PIF1_helicase"/>
</dbReference>
<feature type="domain" description="AAA+ ATPase" evidence="14">
    <location>
        <begin position="355"/>
        <end position="666"/>
    </location>
</feature>
<evidence type="ECO:0000256" key="4">
    <source>
        <dbReference type="ARBA" id="ARBA00022806"/>
    </source>
</evidence>
<dbReference type="Proteomes" id="UP001497600">
    <property type="component" value="Chromosome F"/>
</dbReference>
<dbReference type="Pfam" id="PF21530">
    <property type="entry name" value="Pif1_2B_dom"/>
    <property type="match status" value="1"/>
</dbReference>
<gene>
    <name evidence="12 15" type="primary">PIF1</name>
    <name evidence="15" type="ORF">CAAN4_F11650</name>
</gene>
<dbReference type="InterPro" id="IPR003593">
    <property type="entry name" value="AAA+_ATPase"/>
</dbReference>
<comment type="similarity">
    <text evidence="12">Belongs to the helicase family. PIF1 subfamily.</text>
</comment>
<dbReference type="InterPro" id="IPR048293">
    <property type="entry name" value="PIF1_RRM3_pfh1"/>
</dbReference>
<feature type="DNA-binding region" evidence="12">
    <location>
        <begin position="841"/>
        <end position="860"/>
    </location>
</feature>
<comment type="function">
    <text evidence="12">DNA-dependent ATPase and 5'-3' DNA helicase required for the maintenance of both mitochondrial and nuclear genome stability.</text>
</comment>
<evidence type="ECO:0000256" key="13">
    <source>
        <dbReference type="SAM" id="MobiDB-lite"/>
    </source>
</evidence>
<dbReference type="HAMAP" id="MF_03176">
    <property type="entry name" value="PIF1"/>
    <property type="match status" value="1"/>
</dbReference>
<dbReference type="EC" id="5.6.2.3" evidence="12"/>
<reference evidence="15 16" key="1">
    <citation type="submission" date="2024-01" db="EMBL/GenBank/DDBJ databases">
        <authorList>
            <consortium name="Genoscope - CEA"/>
            <person name="William W."/>
        </authorList>
    </citation>
    <scope>NUCLEOTIDE SEQUENCE [LARGE SCALE GENOMIC DNA]</scope>
    <source>
        <strain evidence="15 16">29B2s-10</strain>
    </source>
</reference>
<feature type="binding site" evidence="12">
    <location>
        <begin position="363"/>
        <end position="370"/>
    </location>
    <ligand>
        <name>ATP</name>
        <dbReference type="ChEBI" id="CHEBI:30616"/>
    </ligand>
</feature>
<dbReference type="EMBL" id="OZ004258">
    <property type="protein sequence ID" value="CAK7913424.1"/>
    <property type="molecule type" value="Genomic_DNA"/>
</dbReference>
<keyword evidence="7 12" id="KW-0496">Mitochondrion</keyword>
<evidence type="ECO:0000313" key="16">
    <source>
        <dbReference type="Proteomes" id="UP001497600"/>
    </source>
</evidence>
<keyword evidence="2 12" id="KW-0227">DNA damage</keyword>
<keyword evidence="8 12" id="KW-0233">DNA recombination</keyword>
<feature type="compositionally biased region" description="Polar residues" evidence="13">
    <location>
        <begin position="256"/>
        <end position="269"/>
    </location>
</feature>
<dbReference type="PANTHER" id="PTHR47642">
    <property type="entry name" value="ATP-DEPENDENT DNA HELICASE"/>
    <property type="match status" value="1"/>
</dbReference>
<dbReference type="InterPro" id="IPR027417">
    <property type="entry name" value="P-loop_NTPase"/>
</dbReference>
<comment type="subcellular location">
    <subcellularLocation>
        <location evidence="12">Nucleus</location>
    </subcellularLocation>
    <subcellularLocation>
        <location evidence="12">Mitochondrion</location>
    </subcellularLocation>
</comment>
<dbReference type="Gene3D" id="3.40.50.300">
    <property type="entry name" value="P-loop containing nucleotide triphosphate hydrolases"/>
    <property type="match status" value="1"/>
</dbReference>
<dbReference type="InterPro" id="IPR049163">
    <property type="entry name" value="Pif1-like_2B_dom"/>
</dbReference>
<dbReference type="SMART" id="SM00382">
    <property type="entry name" value="AAA"/>
    <property type="match status" value="1"/>
</dbReference>
<keyword evidence="4 12" id="KW-0347">Helicase</keyword>
<name>A0ABP0EFL8_9ASCO</name>
<feature type="compositionally biased region" description="Polar residues" evidence="13">
    <location>
        <begin position="184"/>
        <end position="194"/>
    </location>
</feature>
<dbReference type="CDD" id="cd18037">
    <property type="entry name" value="DEXSc_Pif1_like"/>
    <property type="match status" value="1"/>
</dbReference>
<comment type="cofactor">
    <cofactor evidence="12">
        <name>Mg(2+)</name>
        <dbReference type="ChEBI" id="CHEBI:18420"/>
    </cofactor>
</comment>
<dbReference type="CDD" id="cd18809">
    <property type="entry name" value="SF1_C_RecD"/>
    <property type="match status" value="1"/>
</dbReference>
<feature type="compositionally biased region" description="Basic and acidic residues" evidence="13">
    <location>
        <begin position="246"/>
        <end position="255"/>
    </location>
</feature>
<feature type="region of interest" description="Disordered" evidence="13">
    <location>
        <begin position="167"/>
        <end position="194"/>
    </location>
</feature>
<comment type="subunit">
    <text evidence="12">Monomer.</text>
</comment>
<dbReference type="SUPFAM" id="SSF52540">
    <property type="entry name" value="P-loop containing nucleoside triphosphate hydrolases"/>
    <property type="match status" value="2"/>
</dbReference>
<protein>
    <recommendedName>
        <fullName evidence="12">ATP-dependent DNA helicase PIF1</fullName>
        <ecNumber evidence="12">5.6.2.3</ecNumber>
    </recommendedName>
    <alternativeName>
        <fullName evidence="12">DNA 5'-3' helicase PIF1</fullName>
    </alternativeName>
    <alternativeName>
        <fullName evidence="12">DNA repair and recombination helicase PIF1</fullName>
    </alternativeName>
</protein>
<evidence type="ECO:0000256" key="3">
    <source>
        <dbReference type="ARBA" id="ARBA00022801"/>
    </source>
</evidence>
<feature type="region of interest" description="Disordered" evidence="13">
    <location>
        <begin position="240"/>
        <end position="283"/>
    </location>
</feature>
<evidence type="ECO:0000256" key="8">
    <source>
        <dbReference type="ARBA" id="ARBA00023172"/>
    </source>
</evidence>
<evidence type="ECO:0000256" key="9">
    <source>
        <dbReference type="ARBA" id="ARBA00023204"/>
    </source>
</evidence>
<proteinExistence type="inferred from homology"/>
<keyword evidence="9 12" id="KW-0234">DNA repair</keyword>
<evidence type="ECO:0000256" key="12">
    <source>
        <dbReference type="HAMAP-Rule" id="MF_03176"/>
    </source>
</evidence>
<keyword evidence="11 12" id="KW-0539">Nucleus</keyword>
<keyword evidence="6 12" id="KW-0238">DNA-binding</keyword>
<keyword evidence="3 12" id="KW-0378">Hydrolase</keyword>
<dbReference type="PANTHER" id="PTHR47642:SF5">
    <property type="entry name" value="ATP-DEPENDENT DNA HELICASE"/>
    <property type="match status" value="1"/>
</dbReference>
<evidence type="ECO:0000256" key="6">
    <source>
        <dbReference type="ARBA" id="ARBA00023125"/>
    </source>
</evidence>
<dbReference type="InterPro" id="IPR010285">
    <property type="entry name" value="DNA_helicase_pif1-like_DEAD"/>
</dbReference>
<evidence type="ECO:0000256" key="11">
    <source>
        <dbReference type="ARBA" id="ARBA00023242"/>
    </source>
</evidence>
<keyword evidence="16" id="KW-1185">Reference proteome</keyword>
<keyword evidence="10 12" id="KW-0413">Isomerase</keyword>
<accession>A0ABP0EFL8</accession>
<keyword evidence="5 12" id="KW-0067">ATP-binding</keyword>
<evidence type="ECO:0000313" key="15">
    <source>
        <dbReference type="EMBL" id="CAK7913424.1"/>
    </source>
</evidence>
<evidence type="ECO:0000256" key="7">
    <source>
        <dbReference type="ARBA" id="ARBA00023128"/>
    </source>
</evidence>
<evidence type="ECO:0000256" key="2">
    <source>
        <dbReference type="ARBA" id="ARBA00022763"/>
    </source>
</evidence>
<comment type="catalytic activity">
    <reaction evidence="12">
        <text>ATP + H2O = ADP + phosphate + H(+)</text>
        <dbReference type="Rhea" id="RHEA:13065"/>
        <dbReference type="ChEBI" id="CHEBI:15377"/>
        <dbReference type="ChEBI" id="CHEBI:15378"/>
        <dbReference type="ChEBI" id="CHEBI:30616"/>
        <dbReference type="ChEBI" id="CHEBI:43474"/>
        <dbReference type="ChEBI" id="CHEBI:456216"/>
        <dbReference type="EC" id="5.6.2.3"/>
    </reaction>
</comment>
<sequence length="909" mass="101481">MIRTVVRAAAYTGPRRVLMNGPRGMMANSAAVETVESSGSQTWALADTSYCSETSHGSEDVQVVLPTEVAATIMSSPVRQPELTASLLDCIDKVEWESSFEDTQDDRLMGSILDEIQVKEGDLEHENELLSFAKENKNNNSGTDLSETKDCKSPAIETIVTKVPSTASPVRVSNPASPVRLSHPVSSTRLSNPAQLSAENVSSSPTIHHTNPLVTSPISIINSRKAPPKVLLSSTSTILTQPPRQHPQELPHNEANDNLNPTNSTSDHFTNLYPPSKIPRRNDSFTSMGSRVNKEPPRYATIHLSTQRALHVTSGSNATSADPNATNPSTAVAPKAVKPMILSAEQEHILQLATHGTSLFFTGSAGTGKSVLLRSIIKSLKRKYNEGEVAVTASTGLAACNIGGITLHSFAGIGLGNAQTKKCLKMIRRNKKAVNRWNTVKVLIIDEVSMIDGNFLDKLGEIAQTLRKNNSPFGGIQLIVSGDFYQLPPVMKRQVTNSTEAAHYDSLPDPETIFAFESETWKETIRKTLILQEVFRQKGDQGFIDMLNEMRGGKVSKKTQNQFQYLSRELPKHDGIEPAELFPTRIEVDRANNKRLYELPGKSQAFQCIDSGSLNPAQRATLLNNSLAPRTLFLKKNAQVMCIKNFDETLVNGSLGQVVDFMDRETYMVYKEIKEEPWQDADEVEKKLGEFRRKAERTPPIELPEEEDSTTKFTTEQLMDSQDSIFAFLKDVEEPSQDTQSESFIHQMSINRKRDLLKTLYTNTSHRKYPLVRFLLPDGFNTREVLVEPEEWTIEDEQDIVLARRVQLPLILAWSLSIHKSQGQTLPKVKVDLRRVFERGQAYVALSRAVSRRGLQVLNFHPDKVMVHEKVNKFYTTLISASGESKNNEKVQQPEFRQKKMDDFLGNRI</sequence>
<keyword evidence="1 12" id="KW-0547">Nucleotide-binding</keyword>